<evidence type="ECO:0000256" key="2">
    <source>
        <dbReference type="ARBA" id="ARBA00006683"/>
    </source>
</evidence>
<dbReference type="OrthoDB" id="2360475at2"/>
<comment type="similarity">
    <text evidence="2">Belongs to the CpsC/CapA family.</text>
</comment>
<keyword evidence="6 7" id="KW-0472">Membrane</keyword>
<evidence type="ECO:0000256" key="6">
    <source>
        <dbReference type="ARBA" id="ARBA00023136"/>
    </source>
</evidence>
<evidence type="ECO:0000256" key="1">
    <source>
        <dbReference type="ARBA" id="ARBA00004651"/>
    </source>
</evidence>
<feature type="domain" description="Polysaccharide chain length determinant N-terminal" evidence="8">
    <location>
        <begin position="4"/>
        <end position="91"/>
    </location>
</feature>
<proteinExistence type="inferred from homology"/>
<dbReference type="InterPro" id="IPR003856">
    <property type="entry name" value="LPS_length_determ_N"/>
</dbReference>
<keyword evidence="5 7" id="KW-1133">Transmembrane helix</keyword>
<evidence type="ECO:0000259" key="8">
    <source>
        <dbReference type="Pfam" id="PF02706"/>
    </source>
</evidence>
<reference evidence="10 11" key="1">
    <citation type="submission" date="2019-03" db="EMBL/GenBank/DDBJ databases">
        <title>Genomic Encyclopedia of Type Strains, Phase III (KMG-III): the genomes of soil and plant-associated and newly described type strains.</title>
        <authorList>
            <person name="Whitman W."/>
        </authorList>
    </citation>
    <scope>NUCLEOTIDE SEQUENCE [LARGE SCALE GENOMIC DNA]</scope>
    <source>
        <strain evidence="10 11">CECT 7972</strain>
    </source>
</reference>
<dbReference type="InterPro" id="IPR050445">
    <property type="entry name" value="Bact_polysacc_biosynth/exp"/>
</dbReference>
<evidence type="ECO:0000313" key="10">
    <source>
        <dbReference type="EMBL" id="TDR52569.1"/>
    </source>
</evidence>
<dbReference type="Pfam" id="PF13807">
    <property type="entry name" value="GNVR"/>
    <property type="match status" value="1"/>
</dbReference>
<feature type="domain" description="Tyrosine-protein kinase G-rich" evidence="9">
    <location>
        <begin position="136"/>
        <end position="196"/>
    </location>
</feature>
<dbReference type="PANTHER" id="PTHR32309:SF13">
    <property type="entry name" value="FERRIC ENTEROBACTIN TRANSPORT PROTEIN FEPE"/>
    <property type="match status" value="1"/>
</dbReference>
<feature type="transmembrane region" description="Helical" evidence="7">
    <location>
        <begin position="175"/>
        <end position="199"/>
    </location>
</feature>
<keyword evidence="4 7" id="KW-0812">Transmembrane</keyword>
<dbReference type="Pfam" id="PF02706">
    <property type="entry name" value="Wzz"/>
    <property type="match status" value="1"/>
</dbReference>
<evidence type="ECO:0000256" key="5">
    <source>
        <dbReference type="ARBA" id="ARBA00022989"/>
    </source>
</evidence>
<evidence type="ECO:0000256" key="7">
    <source>
        <dbReference type="SAM" id="Phobius"/>
    </source>
</evidence>
<dbReference type="InterPro" id="IPR032807">
    <property type="entry name" value="GNVR"/>
</dbReference>
<sequence>MNTRIDLNKILVSIKNNKWWLIGILLIILTSAFVYLHYFATPIYQKKTQILVNQSENVQKNNLEAQTVQADLQLVNTYSAIILSPRILTKVEKGLQNKYDIQELTDMIQVKNSTNSQVIDISVDNPSPEVAARIANLTAQTFKKEIAQIMKIENVTTLSDAMYTGKEVPIKPQKFLIMSLSFLCGVMIGFIFILTKLFFERTFTSVDEIQELLHLNVLGEVSEFSVSYNVQARNEK</sequence>
<dbReference type="STRING" id="1265846.PROCOU_07733"/>
<gene>
    <name evidence="10" type="ORF">DFP96_1076</name>
</gene>
<evidence type="ECO:0000256" key="3">
    <source>
        <dbReference type="ARBA" id="ARBA00022475"/>
    </source>
</evidence>
<dbReference type="RefSeq" id="WP_133620665.1">
    <property type="nucleotide sequence ID" value="NZ_JAASUO010000005.1"/>
</dbReference>
<accession>A0A4R6ZKM2</accession>
<protein>
    <submittedName>
        <fullName evidence="10">Capsular polysaccharide biosynthesis protein</fullName>
    </submittedName>
</protein>
<organism evidence="10 11">
    <name type="scientific">Listeria rocourtiae</name>
    <dbReference type="NCBI Taxonomy" id="647910"/>
    <lineage>
        <taxon>Bacteria</taxon>
        <taxon>Bacillati</taxon>
        <taxon>Bacillota</taxon>
        <taxon>Bacilli</taxon>
        <taxon>Bacillales</taxon>
        <taxon>Listeriaceae</taxon>
        <taxon>Listeria</taxon>
    </lineage>
</organism>
<dbReference type="PANTHER" id="PTHR32309">
    <property type="entry name" value="TYROSINE-PROTEIN KINASE"/>
    <property type="match status" value="1"/>
</dbReference>
<keyword evidence="3" id="KW-1003">Cell membrane</keyword>
<dbReference type="GO" id="GO:0004713">
    <property type="term" value="F:protein tyrosine kinase activity"/>
    <property type="evidence" value="ECO:0007669"/>
    <property type="project" value="TreeGrafter"/>
</dbReference>
<evidence type="ECO:0000259" key="9">
    <source>
        <dbReference type="Pfam" id="PF13807"/>
    </source>
</evidence>
<feature type="transmembrane region" description="Helical" evidence="7">
    <location>
        <begin position="20"/>
        <end position="40"/>
    </location>
</feature>
<name>A0A4R6ZKM2_9LIST</name>
<evidence type="ECO:0000256" key="4">
    <source>
        <dbReference type="ARBA" id="ARBA00022692"/>
    </source>
</evidence>
<keyword evidence="11" id="KW-1185">Reference proteome</keyword>
<comment type="caution">
    <text evidence="10">The sequence shown here is derived from an EMBL/GenBank/DDBJ whole genome shotgun (WGS) entry which is preliminary data.</text>
</comment>
<dbReference type="GO" id="GO:0005886">
    <property type="term" value="C:plasma membrane"/>
    <property type="evidence" value="ECO:0007669"/>
    <property type="project" value="UniProtKB-SubCell"/>
</dbReference>
<evidence type="ECO:0000313" key="11">
    <source>
        <dbReference type="Proteomes" id="UP000295558"/>
    </source>
</evidence>
<dbReference type="EMBL" id="SNZK01000007">
    <property type="protein sequence ID" value="TDR52569.1"/>
    <property type="molecule type" value="Genomic_DNA"/>
</dbReference>
<dbReference type="AlphaFoldDB" id="A0A4R6ZKM2"/>
<dbReference type="Proteomes" id="UP000295558">
    <property type="component" value="Unassembled WGS sequence"/>
</dbReference>
<comment type="subcellular location">
    <subcellularLocation>
        <location evidence="1">Cell membrane</location>
        <topology evidence="1">Multi-pass membrane protein</topology>
    </subcellularLocation>
</comment>